<dbReference type="EMBL" id="CP051682">
    <property type="protein sequence ID" value="QJD94820.1"/>
    <property type="molecule type" value="Genomic_DNA"/>
</dbReference>
<reference evidence="4 5" key="1">
    <citation type="submission" date="2020-04" db="EMBL/GenBank/DDBJ databases">
        <title>Genome sequencing of novel species.</title>
        <authorList>
            <person name="Heo J."/>
            <person name="Kim S.-J."/>
            <person name="Kim J.-S."/>
            <person name="Hong S.-B."/>
            <person name="Kwon S.-W."/>
        </authorList>
    </citation>
    <scope>NUCLEOTIDE SEQUENCE [LARGE SCALE GENOMIC DNA]</scope>
    <source>
        <strain evidence="4 5">F39-2</strain>
    </source>
</reference>
<dbReference type="Gene3D" id="2.60.120.1130">
    <property type="match status" value="1"/>
</dbReference>
<gene>
    <name evidence="4" type="ORF">HH214_02465</name>
</gene>
<dbReference type="RefSeq" id="WP_169605837.1">
    <property type="nucleotide sequence ID" value="NZ_CP051682.1"/>
</dbReference>
<dbReference type="InterPro" id="IPR038765">
    <property type="entry name" value="Papain-like_cys_pep_sf"/>
</dbReference>
<dbReference type="AlphaFoldDB" id="A0A7L5DUP1"/>
<evidence type="ECO:0000259" key="3">
    <source>
        <dbReference type="Pfam" id="PF12969"/>
    </source>
</evidence>
<keyword evidence="1" id="KW-0732">Signal</keyword>
<organism evidence="4 5">
    <name type="scientific">Mucilaginibacter robiniae</name>
    <dbReference type="NCBI Taxonomy" id="2728022"/>
    <lineage>
        <taxon>Bacteria</taxon>
        <taxon>Pseudomonadati</taxon>
        <taxon>Bacteroidota</taxon>
        <taxon>Sphingobacteriia</taxon>
        <taxon>Sphingobacteriales</taxon>
        <taxon>Sphingobacteriaceae</taxon>
        <taxon>Mucilaginibacter</taxon>
    </lineage>
</organism>
<feature type="signal peptide" evidence="1">
    <location>
        <begin position="1"/>
        <end position="19"/>
    </location>
</feature>
<evidence type="ECO:0000256" key="1">
    <source>
        <dbReference type="SAM" id="SignalP"/>
    </source>
</evidence>
<evidence type="ECO:0000313" key="5">
    <source>
        <dbReference type="Proteomes" id="UP000503278"/>
    </source>
</evidence>
<dbReference type="SUPFAM" id="SSF54001">
    <property type="entry name" value="Cysteine proteinases"/>
    <property type="match status" value="1"/>
</dbReference>
<feature type="domain" description="DUF3857" evidence="3">
    <location>
        <begin position="66"/>
        <end position="196"/>
    </location>
</feature>
<feature type="domain" description="Transglutaminase-like" evidence="2">
    <location>
        <begin position="303"/>
        <end position="377"/>
    </location>
</feature>
<sequence>MKQFLLVFFLILFSVVTQADDFPYGTYKMEDMEMKSYPKSTNAHAVVLQEYGKTWVSSNEQVRLIHEYHVKIKIFDSKAFDQGNVEIVLNKSDNDTYEELQSVEGKTYYYNNHGVVQSADLDSKQVFAQNRDKYHNLVKFAMPNVGKGCVIDYKYTIRSPYLFNFKSWMFQSDIPKVTSEYEVHIPAVYNYNVSLRGPFKLTRNKPELERDCFSIASTKCDCSKIVYAMDDIPAFEEEDYMTAAKNFISGMYFELTDYINLNNGGKQKITKEWSDIDYTLKHDEDFGGQMRKENLFKDKLPVITAGKTDELAKAKAIYAYIQKNIKVNNFYGYSTDNGIRKAIETHTGNVADVNLALVAALNAAGINTEAVLLSTRNHGIINKLYPVINDFNYVIAKTNIGGTSYLLDATDPLLPFGLLPVDCINDQGRVLSLNKPSYWIDLKATQKKSSFMILDLTLQNNGKLTGTLIDYSKGYEAYNGRRAIKKFNSVDEYVENLDEKMPKIKILKSEVENVDSLDATLVEKYNIEIDAYDNLNHERLAFNPFIIHKLVENPFKLTERTYPVDMGAPSDSRVTLTIHLPDNYTMETIPENVGIRLPNQGGQFITSFENQNNEFTFSHLIQLNNSIYSPEEYPYLKELFNKIIQTERAEIIFKKK</sequence>
<evidence type="ECO:0000313" key="4">
    <source>
        <dbReference type="EMBL" id="QJD94820.1"/>
    </source>
</evidence>
<dbReference type="KEGG" id="mrob:HH214_02465"/>
<name>A0A7L5DUP1_9SPHI</name>
<dbReference type="InterPro" id="IPR002931">
    <property type="entry name" value="Transglutaminase-like"/>
</dbReference>
<dbReference type="Pfam" id="PF12969">
    <property type="entry name" value="DUF3857"/>
    <property type="match status" value="1"/>
</dbReference>
<dbReference type="Gene3D" id="2.60.40.3140">
    <property type="match status" value="1"/>
</dbReference>
<dbReference type="Pfam" id="PF01841">
    <property type="entry name" value="Transglut_core"/>
    <property type="match status" value="1"/>
</dbReference>
<keyword evidence="5" id="KW-1185">Reference proteome</keyword>
<feature type="chain" id="PRO_5029626351" evidence="1">
    <location>
        <begin position="20"/>
        <end position="656"/>
    </location>
</feature>
<evidence type="ECO:0000259" key="2">
    <source>
        <dbReference type="Pfam" id="PF01841"/>
    </source>
</evidence>
<proteinExistence type="predicted"/>
<dbReference type="Proteomes" id="UP000503278">
    <property type="component" value="Chromosome"/>
</dbReference>
<dbReference type="Gene3D" id="3.10.620.30">
    <property type="match status" value="1"/>
</dbReference>
<protein>
    <submittedName>
        <fullName evidence="4">DUF3857 domain-containing protein</fullName>
    </submittedName>
</protein>
<dbReference type="InterPro" id="IPR024618">
    <property type="entry name" value="DUF3857"/>
</dbReference>
<accession>A0A7L5DUP1</accession>